<feature type="region of interest" description="Disordered" evidence="1">
    <location>
        <begin position="254"/>
        <end position="302"/>
    </location>
</feature>
<name>A0A316ZCW6_9BASI</name>
<feature type="signal peptide" evidence="2">
    <location>
        <begin position="1"/>
        <end position="22"/>
    </location>
</feature>
<feature type="compositionally biased region" description="Low complexity" evidence="1">
    <location>
        <begin position="271"/>
        <end position="291"/>
    </location>
</feature>
<reference evidence="4 5" key="1">
    <citation type="journal article" date="2018" name="Mol. Biol. Evol.">
        <title>Broad Genomic Sampling Reveals a Smut Pathogenic Ancestry of the Fungal Clade Ustilaginomycotina.</title>
        <authorList>
            <person name="Kijpornyongpan T."/>
            <person name="Mondo S.J."/>
            <person name="Barry K."/>
            <person name="Sandor L."/>
            <person name="Lee J."/>
            <person name="Lipzen A."/>
            <person name="Pangilinan J."/>
            <person name="LaButti K."/>
            <person name="Hainaut M."/>
            <person name="Henrissat B."/>
            <person name="Grigoriev I.V."/>
            <person name="Spatafora J.W."/>
            <person name="Aime M.C."/>
        </authorList>
    </citation>
    <scope>NUCLEOTIDE SEQUENCE [LARGE SCALE GENOMIC DNA]</scope>
    <source>
        <strain evidence="4 5">MCA 4186</strain>
    </source>
</reference>
<keyword evidence="2" id="KW-0732">Signal</keyword>
<evidence type="ECO:0000256" key="1">
    <source>
        <dbReference type="SAM" id="MobiDB-lite"/>
    </source>
</evidence>
<dbReference type="Proteomes" id="UP000245946">
    <property type="component" value="Unassembled WGS sequence"/>
</dbReference>
<sequence>MSLRSLSLALLAAVPLLSGAQAQLQLDPASLQQLNISTGCLQGLAGLVSADPGQCLGINDALAIFGPLLQQPSSSVVAPLDSYLERDFCGKPACPESFFEQARGVLDGECAQDIPQDGALNIANAVQFTIDNYAEIRSAMCLQDASTGDFCLTEMLSTLQDVIGRNVSVSTVMSAITNTTAQQELISSLDAGKERLCTDCTHALYTEFSALTLSAANLTRAGFRRNNTELADGVSQVCGAGFLDGKIPSNVRNGTSEALASNNGTISADQTTPANSSSASSNEATSAGNTSGSNRSGNPDGARSLTVAASTAAGAALLAAAFATLL</sequence>
<keyword evidence="5" id="KW-1185">Reference proteome</keyword>
<evidence type="ECO:0000259" key="3">
    <source>
        <dbReference type="Pfam" id="PF24855"/>
    </source>
</evidence>
<dbReference type="OrthoDB" id="2536450at2759"/>
<feature type="chain" id="PRO_5016266809" description="DUF7729 domain-containing protein" evidence="2">
    <location>
        <begin position="23"/>
        <end position="326"/>
    </location>
</feature>
<proteinExistence type="predicted"/>
<dbReference type="RefSeq" id="XP_025599660.1">
    <property type="nucleotide sequence ID" value="XM_025745106.1"/>
</dbReference>
<feature type="compositionally biased region" description="Polar residues" evidence="1">
    <location>
        <begin position="254"/>
        <end position="270"/>
    </location>
</feature>
<evidence type="ECO:0000256" key="2">
    <source>
        <dbReference type="SAM" id="SignalP"/>
    </source>
</evidence>
<evidence type="ECO:0000313" key="4">
    <source>
        <dbReference type="EMBL" id="PWN99381.1"/>
    </source>
</evidence>
<protein>
    <recommendedName>
        <fullName evidence="3">DUF7729 domain-containing protein</fullName>
    </recommendedName>
</protein>
<gene>
    <name evidence="4" type="ORF">FA09DRAFT_359413</name>
</gene>
<dbReference type="GeneID" id="37272650"/>
<dbReference type="EMBL" id="KZ819288">
    <property type="protein sequence ID" value="PWN99381.1"/>
    <property type="molecule type" value="Genomic_DNA"/>
</dbReference>
<dbReference type="AlphaFoldDB" id="A0A316ZCW6"/>
<accession>A0A316ZCW6</accession>
<dbReference type="Pfam" id="PF24855">
    <property type="entry name" value="DUF7729"/>
    <property type="match status" value="1"/>
</dbReference>
<dbReference type="STRING" id="58919.A0A316ZCW6"/>
<evidence type="ECO:0000313" key="5">
    <source>
        <dbReference type="Proteomes" id="UP000245946"/>
    </source>
</evidence>
<dbReference type="PANTHER" id="PTHR34862">
    <property type="entry name" value="SPARK DOMAIN-CONTAINING PROTEIN"/>
    <property type="match status" value="1"/>
</dbReference>
<feature type="domain" description="DUF7729" evidence="3">
    <location>
        <begin position="94"/>
        <end position="244"/>
    </location>
</feature>
<dbReference type="InterPro" id="IPR056146">
    <property type="entry name" value="DUF7729"/>
</dbReference>
<organism evidence="4 5">
    <name type="scientific">Tilletiopsis washingtonensis</name>
    <dbReference type="NCBI Taxonomy" id="58919"/>
    <lineage>
        <taxon>Eukaryota</taxon>
        <taxon>Fungi</taxon>
        <taxon>Dikarya</taxon>
        <taxon>Basidiomycota</taxon>
        <taxon>Ustilaginomycotina</taxon>
        <taxon>Exobasidiomycetes</taxon>
        <taxon>Entylomatales</taxon>
        <taxon>Entylomatales incertae sedis</taxon>
        <taxon>Tilletiopsis</taxon>
    </lineage>
</organism>
<dbReference type="PANTHER" id="PTHR34862:SF1">
    <property type="entry name" value="SPARK DOMAIN-CONTAINING PROTEIN"/>
    <property type="match status" value="1"/>
</dbReference>